<feature type="transmembrane region" description="Helical" evidence="1">
    <location>
        <begin position="231"/>
        <end position="251"/>
    </location>
</feature>
<accession>A0ABV3K3G2</accession>
<feature type="transmembrane region" description="Helical" evidence="1">
    <location>
        <begin position="356"/>
        <end position="375"/>
    </location>
</feature>
<dbReference type="Pfam" id="PF04235">
    <property type="entry name" value="DUF418"/>
    <property type="match status" value="1"/>
</dbReference>
<organism evidence="4 5">
    <name type="scientific">Streptomyces orinoci</name>
    <name type="common">Streptoverticillium orinoci</name>
    <dbReference type="NCBI Taxonomy" id="67339"/>
    <lineage>
        <taxon>Bacteria</taxon>
        <taxon>Bacillati</taxon>
        <taxon>Actinomycetota</taxon>
        <taxon>Actinomycetes</taxon>
        <taxon>Kitasatosporales</taxon>
        <taxon>Streptomycetaceae</taxon>
        <taxon>Streptomyces</taxon>
    </lineage>
</organism>
<dbReference type="InterPro" id="IPR052529">
    <property type="entry name" value="Bact_Transport_Assoc"/>
</dbReference>
<feature type="transmembrane region" description="Helical" evidence="1">
    <location>
        <begin position="296"/>
        <end position="317"/>
    </location>
</feature>
<keyword evidence="1" id="KW-0472">Membrane</keyword>
<sequence>MHSLSPADRTTALSIPPAPTRNAPAARLAGVDLARGLAVFGMYAAHVGPDPGDGGRSRLLMELTHGRASALFALLAGFSLILLTGRPLPRTGRAGRQAVGRVLIRSAVLLAVGTALTMTGTQVEVILAYYGLYFVLALPLYRLKARALAALAALGALVLPQVLYAVQASIDDGSWAERAAHHDPLARISGTDGFVDLFFTGSYPVLTWMPFVLAGMAVARLDLSSTVVRTRLAVTGAVLTVAGYGTSWVALRLLAAAGHPGPPHSAWWSDTGGFPPGDQAGWLLAASPHSETTLSIVGSTGVAVAVLALCLLVTDALPRLSWLLHPVTAVGRMSLTAYVLNIAGIWALGIHEVPGSSLWTLLGFLAAATGFALLWSRFFTRGPLEYLLNKTTMVARWIR</sequence>
<gene>
    <name evidence="4" type="ORF">AB0L16_25220</name>
</gene>
<dbReference type="PANTHER" id="PTHR30590">
    <property type="entry name" value="INNER MEMBRANE PROTEIN"/>
    <property type="match status" value="1"/>
</dbReference>
<comment type="caution">
    <text evidence="4">The sequence shown here is derived from an EMBL/GenBank/DDBJ whole genome shotgun (WGS) entry which is preliminary data.</text>
</comment>
<feature type="transmembrane region" description="Helical" evidence="1">
    <location>
        <begin position="68"/>
        <end position="86"/>
    </location>
</feature>
<reference evidence="4 5" key="1">
    <citation type="submission" date="2024-06" db="EMBL/GenBank/DDBJ databases">
        <title>The Natural Products Discovery Center: Release of the First 8490 Sequenced Strains for Exploring Actinobacteria Biosynthetic Diversity.</title>
        <authorList>
            <person name="Kalkreuter E."/>
            <person name="Kautsar S.A."/>
            <person name="Yang D."/>
            <person name="Bader C.D."/>
            <person name="Teijaro C.N."/>
            <person name="Fluegel L."/>
            <person name="Davis C.M."/>
            <person name="Simpson J.R."/>
            <person name="Lauterbach L."/>
            <person name="Steele A.D."/>
            <person name="Gui C."/>
            <person name="Meng S."/>
            <person name="Li G."/>
            <person name="Viehrig K."/>
            <person name="Ye F."/>
            <person name="Su P."/>
            <person name="Kiefer A.F."/>
            <person name="Nichols A."/>
            <person name="Cepeda A.J."/>
            <person name="Yan W."/>
            <person name="Fan B."/>
            <person name="Jiang Y."/>
            <person name="Adhikari A."/>
            <person name="Zheng C.-J."/>
            <person name="Schuster L."/>
            <person name="Cowan T.M."/>
            <person name="Smanski M.J."/>
            <person name="Chevrette M.G."/>
            <person name="De Carvalho L.P.S."/>
            <person name="Shen B."/>
        </authorList>
    </citation>
    <scope>NUCLEOTIDE SEQUENCE [LARGE SCALE GENOMIC DNA]</scope>
    <source>
        <strain evidence="4 5">NPDC052347</strain>
    </source>
</reference>
<feature type="transmembrane region" description="Helical" evidence="1">
    <location>
        <begin position="329"/>
        <end position="350"/>
    </location>
</feature>
<evidence type="ECO:0000259" key="3">
    <source>
        <dbReference type="Pfam" id="PF07786"/>
    </source>
</evidence>
<dbReference type="Pfam" id="PF07786">
    <property type="entry name" value="HGSNAT_cat"/>
    <property type="match status" value="1"/>
</dbReference>
<dbReference type="InterPro" id="IPR007349">
    <property type="entry name" value="DUF418"/>
</dbReference>
<feature type="transmembrane region" description="Helical" evidence="1">
    <location>
        <begin position="148"/>
        <end position="166"/>
    </location>
</feature>
<keyword evidence="1" id="KW-1133">Transmembrane helix</keyword>
<keyword evidence="5" id="KW-1185">Reference proteome</keyword>
<dbReference type="InterPro" id="IPR012429">
    <property type="entry name" value="HGSNAT_cat"/>
</dbReference>
<dbReference type="Proteomes" id="UP001552594">
    <property type="component" value="Unassembled WGS sequence"/>
</dbReference>
<name>A0ABV3K3G2_STRON</name>
<keyword evidence="1" id="KW-0812">Transmembrane</keyword>
<feature type="transmembrane region" description="Helical" evidence="1">
    <location>
        <begin position="197"/>
        <end position="219"/>
    </location>
</feature>
<evidence type="ECO:0000313" key="4">
    <source>
        <dbReference type="EMBL" id="MEV5509698.1"/>
    </source>
</evidence>
<feature type="domain" description="Heparan-alpha-glucosaminide N-acetyltransferase catalytic" evidence="3">
    <location>
        <begin position="27"/>
        <end position="225"/>
    </location>
</feature>
<dbReference type="RefSeq" id="WP_109280108.1">
    <property type="nucleotide sequence ID" value="NZ_JBFAUK010000023.1"/>
</dbReference>
<feature type="transmembrane region" description="Helical" evidence="1">
    <location>
        <begin position="125"/>
        <end position="141"/>
    </location>
</feature>
<evidence type="ECO:0000313" key="5">
    <source>
        <dbReference type="Proteomes" id="UP001552594"/>
    </source>
</evidence>
<proteinExistence type="predicted"/>
<feature type="domain" description="DUF418" evidence="2">
    <location>
        <begin position="287"/>
        <end position="393"/>
    </location>
</feature>
<evidence type="ECO:0000259" key="2">
    <source>
        <dbReference type="Pfam" id="PF04235"/>
    </source>
</evidence>
<feature type="transmembrane region" description="Helical" evidence="1">
    <location>
        <begin position="98"/>
        <end position="119"/>
    </location>
</feature>
<protein>
    <submittedName>
        <fullName evidence="4">DUF418 domain-containing protein</fullName>
    </submittedName>
</protein>
<evidence type="ECO:0000256" key="1">
    <source>
        <dbReference type="SAM" id="Phobius"/>
    </source>
</evidence>
<dbReference type="PANTHER" id="PTHR30590:SF3">
    <property type="entry name" value="HYPOTHETICAL MEMBRANE SPANNING PROTEIN"/>
    <property type="match status" value="1"/>
</dbReference>
<dbReference type="EMBL" id="JBFAUK010000023">
    <property type="protein sequence ID" value="MEV5509698.1"/>
    <property type="molecule type" value="Genomic_DNA"/>
</dbReference>